<sequence length="188" mass="21034">MRLGRLLLAALLGLVLVGSLTTAVHADPRWVFYTKDKTRYESPWFKGAHRVMVPYGCTTAPYYSPDSRCRDQRGFHHGLDIAMRCGTPLYAPYRFKVVSNDSLGPAYGDNPLLLRNARLGWDLVIGHTRRVYVREGQVVRRGTMFARAGDSGAPDGCHLHFERRAVGGGLSTATWPRPLLALTPRERP</sequence>
<accession>A0ABP8YG96</accession>
<dbReference type="PANTHER" id="PTHR21666:SF270">
    <property type="entry name" value="MUREIN HYDROLASE ACTIVATOR ENVC"/>
    <property type="match status" value="1"/>
</dbReference>
<dbReference type="EMBL" id="BAABKN010000005">
    <property type="protein sequence ID" value="GAA4726463.1"/>
    <property type="molecule type" value="Genomic_DNA"/>
</dbReference>
<keyword evidence="1" id="KW-0732">Signal</keyword>
<keyword evidence="4" id="KW-1185">Reference proteome</keyword>
<evidence type="ECO:0000313" key="4">
    <source>
        <dbReference type="Proteomes" id="UP001499882"/>
    </source>
</evidence>
<evidence type="ECO:0000259" key="2">
    <source>
        <dbReference type="Pfam" id="PF01551"/>
    </source>
</evidence>
<evidence type="ECO:0000256" key="1">
    <source>
        <dbReference type="SAM" id="SignalP"/>
    </source>
</evidence>
<dbReference type="Pfam" id="PF01551">
    <property type="entry name" value="Peptidase_M23"/>
    <property type="match status" value="1"/>
</dbReference>
<dbReference type="InterPro" id="IPR050570">
    <property type="entry name" value="Cell_wall_metabolism_enzyme"/>
</dbReference>
<comment type="caution">
    <text evidence="3">The sequence shown here is derived from an EMBL/GenBank/DDBJ whole genome shotgun (WGS) entry which is preliminary data.</text>
</comment>
<dbReference type="InterPro" id="IPR016047">
    <property type="entry name" value="M23ase_b-sheet_dom"/>
</dbReference>
<dbReference type="Proteomes" id="UP001499882">
    <property type="component" value="Unassembled WGS sequence"/>
</dbReference>
<dbReference type="Gene3D" id="2.70.70.10">
    <property type="entry name" value="Glucose Permease (Domain IIA)"/>
    <property type="match status" value="1"/>
</dbReference>
<reference evidence="4" key="1">
    <citation type="journal article" date="2019" name="Int. J. Syst. Evol. Microbiol.">
        <title>The Global Catalogue of Microorganisms (GCM) 10K type strain sequencing project: providing services to taxonomists for standard genome sequencing and annotation.</title>
        <authorList>
            <consortium name="The Broad Institute Genomics Platform"/>
            <consortium name="The Broad Institute Genome Sequencing Center for Infectious Disease"/>
            <person name="Wu L."/>
            <person name="Ma J."/>
        </authorList>
    </citation>
    <scope>NUCLEOTIDE SEQUENCE [LARGE SCALE GENOMIC DNA]</scope>
    <source>
        <strain evidence="4">JCM 18532</strain>
    </source>
</reference>
<feature type="domain" description="M23ase beta-sheet core" evidence="2">
    <location>
        <begin position="75"/>
        <end position="165"/>
    </location>
</feature>
<dbReference type="InterPro" id="IPR011055">
    <property type="entry name" value="Dup_hybrid_motif"/>
</dbReference>
<feature type="chain" id="PRO_5046695602" description="M23ase beta-sheet core domain-containing protein" evidence="1">
    <location>
        <begin position="27"/>
        <end position="188"/>
    </location>
</feature>
<dbReference type="RefSeq" id="WP_345525135.1">
    <property type="nucleotide sequence ID" value="NZ_BAABKN010000005.1"/>
</dbReference>
<protein>
    <recommendedName>
        <fullName evidence="2">M23ase beta-sheet core domain-containing protein</fullName>
    </recommendedName>
</protein>
<dbReference type="SUPFAM" id="SSF51261">
    <property type="entry name" value="Duplicated hybrid motif"/>
    <property type="match status" value="1"/>
</dbReference>
<evidence type="ECO:0000313" key="3">
    <source>
        <dbReference type="EMBL" id="GAA4726463.1"/>
    </source>
</evidence>
<dbReference type="CDD" id="cd12797">
    <property type="entry name" value="M23_peptidase"/>
    <property type="match status" value="1"/>
</dbReference>
<proteinExistence type="predicted"/>
<dbReference type="PANTHER" id="PTHR21666">
    <property type="entry name" value="PEPTIDASE-RELATED"/>
    <property type="match status" value="1"/>
</dbReference>
<name>A0ABP8YG96_9ACTN</name>
<gene>
    <name evidence="3" type="ORF">GCM10023350_06510</name>
</gene>
<feature type="signal peptide" evidence="1">
    <location>
        <begin position="1"/>
        <end position="26"/>
    </location>
</feature>
<organism evidence="3 4">
    <name type="scientific">Nocardioides endophyticus</name>
    <dbReference type="NCBI Taxonomy" id="1353775"/>
    <lineage>
        <taxon>Bacteria</taxon>
        <taxon>Bacillati</taxon>
        <taxon>Actinomycetota</taxon>
        <taxon>Actinomycetes</taxon>
        <taxon>Propionibacteriales</taxon>
        <taxon>Nocardioidaceae</taxon>
        <taxon>Nocardioides</taxon>
    </lineage>
</organism>